<evidence type="ECO:0008006" key="5">
    <source>
        <dbReference type="Google" id="ProtNLM"/>
    </source>
</evidence>
<dbReference type="STRING" id="1611254.A0A2G5U269"/>
<evidence type="ECO:0000313" key="3">
    <source>
        <dbReference type="EMBL" id="PIC33639.1"/>
    </source>
</evidence>
<evidence type="ECO:0000256" key="2">
    <source>
        <dbReference type="SAM" id="SignalP"/>
    </source>
</evidence>
<feature type="signal peptide" evidence="2">
    <location>
        <begin position="1"/>
        <end position="19"/>
    </location>
</feature>
<dbReference type="OrthoDB" id="10257284at2759"/>
<dbReference type="InterPro" id="IPR000560">
    <property type="entry name" value="His_Pase_clade-2"/>
</dbReference>
<sequence>MRNSVFLLFLVLCWSGGSANEQALPLTSTKISPDTEFVIFGTRHGNRNPDQFLTGIDRTWGQEGSLELTSIGKRQGYGLGVELRKFIGNLTTNNFNVSEVKYYSSSANRCQMTLQVAMTGLHPPQTYADWNTQRFDDWSPIPYTISDTLLRMYSVKSCKKSNEVWAPIDNDDLPELENMKNENTVVLEYLSQETGWKMTGNLGKAADLADNLIQMDFYNTSYPLWLTQPKVNGYDENELKKTIMEFAEIHPRSCAYYYPCRYLMGGLWLDDIIGKLNDANSSKTPLKVVGYASHTEVTLAVMKLMGIEKEEVTTSAGFVIEFRRRPNAAIRILNHDPNPIDAHVIYPANLTKELSDVQESDGFIRLSDFIRIVRPESYSDWPKQCDAPSCALDNPNGNDSSSTPTLNILSVTVFTFLAIWIQ</sequence>
<dbReference type="EMBL" id="PDUG01000004">
    <property type="protein sequence ID" value="PIC33639.1"/>
    <property type="molecule type" value="Genomic_DNA"/>
</dbReference>
<keyword evidence="2" id="KW-0732">Signal</keyword>
<comment type="caution">
    <text evidence="3">The sequence shown here is derived from an EMBL/GenBank/DDBJ whole genome shotgun (WGS) entry which is preliminary data.</text>
</comment>
<dbReference type="PANTHER" id="PTHR11567:SF29">
    <property type="entry name" value="ACID PHOSPHATASE FAMILY"/>
    <property type="match status" value="1"/>
</dbReference>
<comment type="similarity">
    <text evidence="1">Belongs to the histidine acid phosphatase family.</text>
</comment>
<feature type="chain" id="PRO_5013754524" description="Histidine acid phosphatase" evidence="2">
    <location>
        <begin position="20"/>
        <end position="422"/>
    </location>
</feature>
<dbReference type="SUPFAM" id="SSF53254">
    <property type="entry name" value="Phosphoglycerate mutase-like"/>
    <property type="match status" value="1"/>
</dbReference>
<proteinExistence type="inferred from homology"/>
<dbReference type="Proteomes" id="UP000230233">
    <property type="component" value="Chromosome IV"/>
</dbReference>
<accession>A0A2G5U269</accession>
<dbReference type="InterPro" id="IPR050645">
    <property type="entry name" value="Histidine_acid_phosphatase"/>
</dbReference>
<organism evidence="3 4">
    <name type="scientific">Caenorhabditis nigoni</name>
    <dbReference type="NCBI Taxonomy" id="1611254"/>
    <lineage>
        <taxon>Eukaryota</taxon>
        <taxon>Metazoa</taxon>
        <taxon>Ecdysozoa</taxon>
        <taxon>Nematoda</taxon>
        <taxon>Chromadorea</taxon>
        <taxon>Rhabditida</taxon>
        <taxon>Rhabditina</taxon>
        <taxon>Rhabditomorpha</taxon>
        <taxon>Rhabditoidea</taxon>
        <taxon>Rhabditidae</taxon>
        <taxon>Peloderinae</taxon>
        <taxon>Caenorhabditis</taxon>
    </lineage>
</organism>
<protein>
    <recommendedName>
        <fullName evidence="5">Histidine acid phosphatase</fullName>
    </recommendedName>
</protein>
<dbReference type="Gene3D" id="3.40.50.1240">
    <property type="entry name" value="Phosphoglycerate mutase-like"/>
    <property type="match status" value="1"/>
</dbReference>
<dbReference type="GO" id="GO:0016791">
    <property type="term" value="F:phosphatase activity"/>
    <property type="evidence" value="ECO:0007669"/>
    <property type="project" value="TreeGrafter"/>
</dbReference>
<dbReference type="Pfam" id="PF00328">
    <property type="entry name" value="His_Phos_2"/>
    <property type="match status" value="1"/>
</dbReference>
<dbReference type="InterPro" id="IPR029033">
    <property type="entry name" value="His_PPase_superfam"/>
</dbReference>
<evidence type="ECO:0000313" key="4">
    <source>
        <dbReference type="Proteomes" id="UP000230233"/>
    </source>
</evidence>
<keyword evidence="4" id="KW-1185">Reference proteome</keyword>
<name>A0A2G5U269_9PELO</name>
<reference evidence="4" key="1">
    <citation type="submission" date="2017-10" db="EMBL/GenBank/DDBJ databases">
        <title>Rapid genome shrinkage in a self-fertile nematode reveals novel sperm competition proteins.</title>
        <authorList>
            <person name="Yin D."/>
            <person name="Schwarz E.M."/>
            <person name="Thomas C.G."/>
            <person name="Felde R.L."/>
            <person name="Korf I.F."/>
            <person name="Cutter A.D."/>
            <person name="Schartner C.M."/>
            <person name="Ralston E.J."/>
            <person name="Meyer B.J."/>
            <person name="Haag E.S."/>
        </authorList>
    </citation>
    <scope>NUCLEOTIDE SEQUENCE [LARGE SCALE GENOMIC DNA]</scope>
    <source>
        <strain evidence="4">JU1422</strain>
    </source>
</reference>
<dbReference type="PANTHER" id="PTHR11567">
    <property type="entry name" value="ACID PHOSPHATASE-RELATED"/>
    <property type="match status" value="1"/>
</dbReference>
<gene>
    <name evidence="3" type="primary">Cni-acp-7</name>
    <name evidence="3" type="synonym">Cnig_chr_IV.g13547</name>
    <name evidence="3" type="ORF">B9Z55_013547</name>
</gene>
<dbReference type="AlphaFoldDB" id="A0A2G5U269"/>
<dbReference type="CDD" id="cd07061">
    <property type="entry name" value="HP_HAP_like"/>
    <property type="match status" value="1"/>
</dbReference>
<evidence type="ECO:0000256" key="1">
    <source>
        <dbReference type="ARBA" id="ARBA00005375"/>
    </source>
</evidence>